<organism evidence="4 5">
    <name type="scientific">Acetonema longum DSM 6540</name>
    <dbReference type="NCBI Taxonomy" id="1009370"/>
    <lineage>
        <taxon>Bacteria</taxon>
        <taxon>Bacillati</taxon>
        <taxon>Bacillota</taxon>
        <taxon>Negativicutes</taxon>
        <taxon>Acetonemataceae</taxon>
        <taxon>Acetonema</taxon>
    </lineage>
</organism>
<feature type="domain" description="STAS" evidence="3">
    <location>
        <begin position="2"/>
        <end position="112"/>
    </location>
</feature>
<dbReference type="GO" id="GO:0043856">
    <property type="term" value="F:anti-sigma factor antagonist activity"/>
    <property type="evidence" value="ECO:0007669"/>
    <property type="project" value="InterPro"/>
</dbReference>
<comment type="similarity">
    <text evidence="1 2">Belongs to the anti-sigma-factor antagonist family.</text>
</comment>
<dbReference type="InterPro" id="IPR036513">
    <property type="entry name" value="STAS_dom_sf"/>
</dbReference>
<dbReference type="EMBL" id="AFGF01000102">
    <property type="protein sequence ID" value="EGO63647.1"/>
    <property type="molecule type" value="Genomic_DNA"/>
</dbReference>
<evidence type="ECO:0000313" key="5">
    <source>
        <dbReference type="Proteomes" id="UP000003240"/>
    </source>
</evidence>
<dbReference type="InterPro" id="IPR003658">
    <property type="entry name" value="Anti-sigma_ant"/>
</dbReference>
<evidence type="ECO:0000313" key="4">
    <source>
        <dbReference type="EMBL" id="EGO63647.1"/>
    </source>
</evidence>
<name>F7NK00_9FIRM</name>
<proteinExistence type="inferred from homology"/>
<reference evidence="4 5" key="1">
    <citation type="journal article" date="2011" name="EMBO J.">
        <title>Structural diversity of bacterial flagellar motors.</title>
        <authorList>
            <person name="Chen S."/>
            <person name="Beeby M."/>
            <person name="Murphy G.E."/>
            <person name="Leadbetter J.R."/>
            <person name="Hendrixson D.R."/>
            <person name="Briegel A."/>
            <person name="Li Z."/>
            <person name="Shi J."/>
            <person name="Tocheva E.I."/>
            <person name="Muller A."/>
            <person name="Dobro M.J."/>
            <person name="Jensen G.J."/>
        </authorList>
    </citation>
    <scope>NUCLEOTIDE SEQUENCE [LARGE SCALE GENOMIC DNA]</scope>
    <source>
        <strain evidence="4 5">DSM 6540</strain>
    </source>
</reference>
<dbReference type="SUPFAM" id="SSF52091">
    <property type="entry name" value="SpoIIaa-like"/>
    <property type="match status" value="1"/>
</dbReference>
<comment type="caution">
    <text evidence="4">The sequence shown here is derived from an EMBL/GenBank/DDBJ whole genome shotgun (WGS) entry which is preliminary data.</text>
</comment>
<sequence>MLKINTLIRKDYLLVRLEGEFDVHAVEQFRQVIDESIETSEVRNLALSLKGVSFIDSSGVGAILGWYKKIQASNGETILIHLPAQVERVLALSGLTKIMKVYPGEKDAFEAAVGG</sequence>
<evidence type="ECO:0000256" key="2">
    <source>
        <dbReference type="RuleBase" id="RU003749"/>
    </source>
</evidence>
<dbReference type="PROSITE" id="PS50801">
    <property type="entry name" value="STAS"/>
    <property type="match status" value="1"/>
</dbReference>
<keyword evidence="5" id="KW-1185">Reference proteome</keyword>
<accession>F7NK00</accession>
<dbReference type="Proteomes" id="UP000003240">
    <property type="component" value="Unassembled WGS sequence"/>
</dbReference>
<dbReference type="PANTHER" id="PTHR33495">
    <property type="entry name" value="ANTI-SIGMA FACTOR ANTAGONIST TM_1081-RELATED-RELATED"/>
    <property type="match status" value="1"/>
</dbReference>
<dbReference type="RefSeq" id="WP_004095944.1">
    <property type="nucleotide sequence ID" value="NZ_AFGF01000102.1"/>
</dbReference>
<dbReference type="CDD" id="cd07043">
    <property type="entry name" value="STAS_anti-anti-sigma_factors"/>
    <property type="match status" value="1"/>
</dbReference>
<evidence type="ECO:0000256" key="1">
    <source>
        <dbReference type="ARBA" id="ARBA00009013"/>
    </source>
</evidence>
<dbReference type="STRING" id="1009370.ALO_12059"/>
<dbReference type="OrthoDB" id="9796601at2"/>
<dbReference type="Gene3D" id="3.30.750.24">
    <property type="entry name" value="STAS domain"/>
    <property type="match status" value="1"/>
</dbReference>
<gene>
    <name evidence="4" type="ORF">ALO_12059</name>
</gene>
<dbReference type="NCBIfam" id="TIGR00377">
    <property type="entry name" value="ant_ant_sig"/>
    <property type="match status" value="1"/>
</dbReference>
<evidence type="ECO:0000259" key="3">
    <source>
        <dbReference type="PROSITE" id="PS50801"/>
    </source>
</evidence>
<dbReference type="AlphaFoldDB" id="F7NK00"/>
<dbReference type="Pfam" id="PF01740">
    <property type="entry name" value="STAS"/>
    <property type="match status" value="1"/>
</dbReference>
<dbReference type="InterPro" id="IPR002645">
    <property type="entry name" value="STAS_dom"/>
</dbReference>
<dbReference type="PANTHER" id="PTHR33495:SF2">
    <property type="entry name" value="ANTI-SIGMA FACTOR ANTAGONIST TM_1081-RELATED"/>
    <property type="match status" value="1"/>
</dbReference>
<dbReference type="eggNOG" id="COG1366">
    <property type="taxonomic scope" value="Bacteria"/>
</dbReference>
<protein>
    <recommendedName>
        <fullName evidence="2">Anti-sigma factor antagonist</fullName>
    </recommendedName>
</protein>